<keyword evidence="1" id="KW-0175">Coiled coil</keyword>
<reference evidence="2 3" key="1">
    <citation type="submission" date="2011-08" db="EMBL/GenBank/DDBJ databases">
        <authorList>
            <person name="Liu Z.J."/>
            <person name="Shi F.L."/>
            <person name="Lu J.Q."/>
            <person name="Li M."/>
            <person name="Wang Z.L."/>
        </authorList>
    </citation>
    <scope>NUCLEOTIDE SEQUENCE [LARGE SCALE GENOMIC DNA]</scope>
    <source>
        <strain evidence="2 3">USNM 41457</strain>
    </source>
</reference>
<dbReference type="InParanoid" id="J9D4M2"/>
<reference evidence="3" key="2">
    <citation type="submission" date="2015-07" db="EMBL/GenBank/DDBJ databases">
        <title>Contrasting host-pathogen interactions and genome evolution in two generalist and specialist microsporidian pathogens of mosquitoes.</title>
        <authorList>
            <consortium name="The Broad Institute Genomics Platform"/>
            <consortium name="The Broad Institute Genome Sequencing Center for Infectious Disease"/>
            <person name="Cuomo C.A."/>
            <person name="Sanscrainte N.D."/>
            <person name="Goldberg J.M."/>
            <person name="Heiman D."/>
            <person name="Young S."/>
            <person name="Zeng Q."/>
            <person name="Becnel J.J."/>
            <person name="Birren B.W."/>
        </authorList>
    </citation>
    <scope>NUCLEOTIDE SEQUENCE [LARGE SCALE GENOMIC DNA]</scope>
    <source>
        <strain evidence="3">USNM 41457</strain>
    </source>
</reference>
<evidence type="ECO:0008006" key="4">
    <source>
        <dbReference type="Google" id="ProtNLM"/>
    </source>
</evidence>
<gene>
    <name evidence="2" type="ORF">EDEG_03085</name>
</gene>
<keyword evidence="3" id="KW-1185">Reference proteome</keyword>
<dbReference type="EMBL" id="AFBI03000068">
    <property type="protein sequence ID" value="EJW02499.1"/>
    <property type="molecule type" value="Genomic_DNA"/>
</dbReference>
<protein>
    <recommendedName>
        <fullName evidence="4">Biogenesis of lysosome-related organelles complex 1 subunit BLI1</fullName>
    </recommendedName>
</protein>
<dbReference type="HOGENOM" id="CLU_1948784_0_0_1"/>
<dbReference type="VEuPathDB" id="MicrosporidiaDB:EDEG_03085"/>
<proteinExistence type="predicted"/>
<evidence type="ECO:0000313" key="3">
    <source>
        <dbReference type="Proteomes" id="UP000003163"/>
    </source>
</evidence>
<organism evidence="2 3">
    <name type="scientific">Edhazardia aedis (strain USNM 41457)</name>
    <name type="common">Microsporidian parasite</name>
    <dbReference type="NCBI Taxonomy" id="1003232"/>
    <lineage>
        <taxon>Eukaryota</taxon>
        <taxon>Fungi</taxon>
        <taxon>Fungi incertae sedis</taxon>
        <taxon>Microsporidia</taxon>
        <taxon>Edhazardia</taxon>
    </lineage>
</organism>
<sequence length="129" mass="15611">MILFSFFSIIKSTYFLLKPDERRIVDELENKIKDFENFIRNLEECSSALELDINYHFSDIIYMENALKGIKIDYLREKHLSDINDRKQKVKTLETRYYKCKNDLEKFKEEVKNLRRIINGIFTSVERSI</sequence>
<evidence type="ECO:0000256" key="1">
    <source>
        <dbReference type="SAM" id="Coils"/>
    </source>
</evidence>
<dbReference type="AlphaFoldDB" id="J9D4M2"/>
<dbReference type="Proteomes" id="UP000003163">
    <property type="component" value="Unassembled WGS sequence"/>
</dbReference>
<accession>J9D4M2</accession>
<feature type="coiled-coil region" evidence="1">
    <location>
        <begin position="90"/>
        <end position="117"/>
    </location>
</feature>
<evidence type="ECO:0000313" key="2">
    <source>
        <dbReference type="EMBL" id="EJW02499.1"/>
    </source>
</evidence>
<dbReference type="SUPFAM" id="SSF46579">
    <property type="entry name" value="Prefoldin"/>
    <property type="match status" value="1"/>
</dbReference>
<comment type="caution">
    <text evidence="2">The sequence shown here is derived from an EMBL/GenBank/DDBJ whole genome shotgun (WGS) entry which is preliminary data.</text>
</comment>
<name>J9D4M2_EDHAE</name>